<proteinExistence type="predicted"/>
<protein>
    <recommendedName>
        <fullName evidence="2">OTU domain-containing protein</fullName>
    </recommendedName>
</protein>
<evidence type="ECO:0008006" key="2">
    <source>
        <dbReference type="Google" id="ProtNLM"/>
    </source>
</evidence>
<sequence>MFAYSPIMSRGMNGCVIHHLRKADPNTPVIYLTLINLNHYRVVTSIADKKNC</sequence>
<dbReference type="AlphaFoldDB" id="A0A1X7TUM2"/>
<reference evidence="1" key="1">
    <citation type="submission" date="2017-05" db="UniProtKB">
        <authorList>
            <consortium name="EnsemblMetazoa"/>
        </authorList>
    </citation>
    <scope>IDENTIFICATION</scope>
</reference>
<dbReference type="EnsemblMetazoa" id="Aqu2.1.18960_001">
    <property type="protein sequence ID" value="Aqu2.1.18960_001"/>
    <property type="gene ID" value="Aqu2.1.18960"/>
</dbReference>
<accession>A0A1X7TUM2</accession>
<evidence type="ECO:0000313" key="1">
    <source>
        <dbReference type="EnsemblMetazoa" id="Aqu2.1.18960_001"/>
    </source>
</evidence>
<dbReference type="InParanoid" id="A0A1X7TUM2"/>
<organism evidence="1">
    <name type="scientific">Amphimedon queenslandica</name>
    <name type="common">Sponge</name>
    <dbReference type="NCBI Taxonomy" id="400682"/>
    <lineage>
        <taxon>Eukaryota</taxon>
        <taxon>Metazoa</taxon>
        <taxon>Porifera</taxon>
        <taxon>Demospongiae</taxon>
        <taxon>Heteroscleromorpha</taxon>
        <taxon>Haplosclerida</taxon>
        <taxon>Niphatidae</taxon>
        <taxon>Amphimedon</taxon>
    </lineage>
</organism>
<name>A0A1X7TUM2_AMPQE</name>